<keyword evidence="1" id="KW-0560">Oxidoreductase</keyword>
<name>A0ABV4GYL5_9ACTN</name>
<keyword evidence="2" id="KW-1185">Reference proteome</keyword>
<dbReference type="PANTHER" id="PTHR37539:SF1">
    <property type="entry name" value="ER-BOUND OXYGENASE MPAB_MPAB'_RUBBER OXYGENASE CATALYTIC DOMAIN-CONTAINING PROTEIN"/>
    <property type="match status" value="1"/>
</dbReference>
<dbReference type="PANTHER" id="PTHR37539">
    <property type="entry name" value="SECRETED PROTEIN-RELATED"/>
    <property type="match status" value="1"/>
</dbReference>
<dbReference type="InterPro" id="IPR037473">
    <property type="entry name" value="Lcp-like"/>
</dbReference>
<dbReference type="Proteomes" id="UP001565927">
    <property type="component" value="Unassembled WGS sequence"/>
</dbReference>
<dbReference type="EC" id="1.-.-.-" evidence="1"/>
<dbReference type="EMBL" id="JBGFTU010000001">
    <property type="protein sequence ID" value="MEZ0163295.1"/>
    <property type="molecule type" value="Genomic_DNA"/>
</dbReference>
<dbReference type="RefSeq" id="WP_370439546.1">
    <property type="nucleotide sequence ID" value="NZ_JBGFTU010000001.1"/>
</dbReference>
<evidence type="ECO:0000313" key="1">
    <source>
        <dbReference type="EMBL" id="MEZ0163295.1"/>
    </source>
</evidence>
<evidence type="ECO:0000313" key="2">
    <source>
        <dbReference type="Proteomes" id="UP001565927"/>
    </source>
</evidence>
<reference evidence="1 2" key="1">
    <citation type="submission" date="2024-07" db="EMBL/GenBank/DDBJ databases">
        <authorList>
            <person name="Thanompreechachai J."/>
            <person name="Duangmal K."/>
        </authorList>
    </citation>
    <scope>NUCLEOTIDE SEQUENCE [LARGE SCALE GENOMIC DNA]</scope>
    <source>
        <strain evidence="1 2">LSe6-4</strain>
    </source>
</reference>
<gene>
    <name evidence="1" type="ORF">AB2L27_00800</name>
</gene>
<protein>
    <submittedName>
        <fullName evidence="1">Oxygenase MpaB family protein</fullName>
        <ecNumber evidence="1">1.-.-.-</ecNumber>
    </submittedName>
</protein>
<proteinExistence type="predicted"/>
<accession>A0ABV4GYL5</accession>
<organism evidence="1 2">
    <name type="scientific">Kineococcus halophytocola</name>
    <dbReference type="NCBI Taxonomy" id="3234027"/>
    <lineage>
        <taxon>Bacteria</taxon>
        <taxon>Bacillati</taxon>
        <taxon>Actinomycetota</taxon>
        <taxon>Actinomycetes</taxon>
        <taxon>Kineosporiales</taxon>
        <taxon>Kineosporiaceae</taxon>
        <taxon>Kineococcus</taxon>
    </lineage>
</organism>
<dbReference type="GO" id="GO:0016491">
    <property type="term" value="F:oxidoreductase activity"/>
    <property type="evidence" value="ECO:0007669"/>
    <property type="project" value="UniProtKB-KW"/>
</dbReference>
<comment type="caution">
    <text evidence="1">The sequence shown here is derived from an EMBL/GenBank/DDBJ whole genome shotgun (WGS) entry which is preliminary data.</text>
</comment>
<sequence length="361" mass="38260">MTTRDLPTLDQLTAAQRRGDALADALADAVHDDPAVRGEFAQALREGSSTAAHPAVRAFVAEQERVAAAGEADLLAAGARATFTAPLAVHVFDVGAGALISSYRPPGPAAVLTGTGRLVHGTQHRLTETARWLSAASLPGGLVRGAEGWVMTAWVRLGHAVARRDVQRASASPDGVVPISQMDSVRTWLDFTVVAPRSAHRLGFAVTDAEYAQFLTYWRFLGGLLGVEPALITGAVDRRSAAELLRRVDALTGPPSEDSRLLTEAGIEALAGGLRDLVRVPLGPGRLAARTVARHLQGPDLGRALGLGDPAPQDRLVPLAAAVNRVGLSVLRRSDRVWNAVVDLNIWTNRRFLRESAELVA</sequence>